<protein>
    <submittedName>
        <fullName evidence="3">Bacteroides conjugation system ATPase, TraG family</fullName>
    </submittedName>
</protein>
<dbReference type="PANTHER" id="PTHR38467:SF1">
    <property type="entry name" value="CONJUGATIVE TRANSFER: ASSEMBLY"/>
    <property type="match status" value="1"/>
</dbReference>
<organism evidence="3 4">
    <name type="scientific">Algoriphagus locisalis</name>
    <dbReference type="NCBI Taxonomy" id="305507"/>
    <lineage>
        <taxon>Bacteria</taxon>
        <taxon>Pseudomonadati</taxon>
        <taxon>Bacteroidota</taxon>
        <taxon>Cytophagia</taxon>
        <taxon>Cytophagales</taxon>
        <taxon>Cyclobacteriaceae</taxon>
        <taxon>Algoriphagus</taxon>
    </lineage>
</organism>
<gene>
    <name evidence="3" type="ORF">SAMN04489724_3072</name>
</gene>
<dbReference type="SUPFAM" id="SSF52540">
    <property type="entry name" value="P-loop containing nucleoside triphosphate hydrolases"/>
    <property type="match status" value="1"/>
</dbReference>
<dbReference type="RefSeq" id="WP_091694959.1">
    <property type="nucleotide sequence ID" value="NZ_FPBF01000004.1"/>
</dbReference>
<dbReference type="PANTHER" id="PTHR38467">
    <property type="match status" value="1"/>
</dbReference>
<dbReference type="Proteomes" id="UP000199673">
    <property type="component" value="Unassembled WGS sequence"/>
</dbReference>
<proteinExistence type="predicted"/>
<keyword evidence="4" id="KW-1185">Reference proteome</keyword>
<feature type="domain" description="TraG P-loop" evidence="2">
    <location>
        <begin position="405"/>
        <end position="816"/>
    </location>
</feature>
<dbReference type="Gene3D" id="3.40.50.300">
    <property type="entry name" value="P-loop containing nucleotide triphosphate hydrolases"/>
    <property type="match status" value="1"/>
</dbReference>
<dbReference type="Pfam" id="PF19044">
    <property type="entry name" value="P-loop_TraG"/>
    <property type="match status" value="1"/>
</dbReference>
<reference evidence="4" key="1">
    <citation type="submission" date="2016-10" db="EMBL/GenBank/DDBJ databases">
        <authorList>
            <person name="Varghese N."/>
            <person name="Submissions S."/>
        </authorList>
    </citation>
    <scope>NUCLEOTIDE SEQUENCE [LARGE SCALE GENOMIC DNA]</scope>
    <source>
        <strain evidence="4">DSM 23445</strain>
    </source>
</reference>
<dbReference type="Gene3D" id="1.10.8.730">
    <property type="match status" value="1"/>
</dbReference>
<dbReference type="InterPro" id="IPR053155">
    <property type="entry name" value="F-pilin_assembly_TraC"/>
</dbReference>
<dbReference type="InterPro" id="IPR022509">
    <property type="entry name" value="Conjugation_ATPase_TraG"/>
</dbReference>
<accession>A0A1I7CCU3</accession>
<feature type="domain" description="TraG N-terminal Bacteroidetes" evidence="1">
    <location>
        <begin position="5"/>
        <end position="49"/>
    </location>
</feature>
<dbReference type="InterPro" id="IPR024451">
    <property type="entry name" value="TraG_N_Bacteroidetes"/>
</dbReference>
<sequence length="819" mass="94112">MERLLEKHFPILSIEQDCILSKMGDITVAYQAILPEIFTLSDRDYEAFHQAWIKAIKTLPKNSILHKQDWFTECNHQANFSKDNPSFLNRSSERFFHERPFLDHSCYLFLTLKPKNRKQSSSLFSTLLRSHIIPDELNLPQGLPDFLDACGQYERILYDSGFVSLNRLKEDYLYSNQTQAGILEKYCSLTGDNRPSWISDISFKPSLQVGNKSCRIFSISETDDLPLLCGSRINYDKYSTDTTKFSVGFASSLGQLLPCNHIYNQYLFIGDTQQTLKDLESKRLRLQSLANYSRENAIARDATNDFLNEAISQQRIPVKAHFNILAWTEDTNQLSEIKKQVGSAFSQMEASVKEETVGAPQLFWAGIPGNSADFPMNDSFDTFVEQASCFLNLETGYQNSISPFGIRLGDRQTGRPIHVDLSDEPVKQGICTNRNKFILGPSGSGKSFFTNHLIRSYYEQGTHVVLVDVGNSYKGLCDMVKGYYFTYDEKNPIRFNPFFISEGDQLDTEKKESIKTLLLALWKKDNETFKRSEYVALSNALKGYYEKLDSDKSLFPSFNSFYEYLQLDFQETLTSDKVKEKDFDIGNFLYVLRPYYKGGEFDYLLNASENLDLLQERFIVFELDNIKDHPILFPVVTIIIMEVFINKMRKLKGIRKLILIEEAWKAIAKEGMAEYIKYLFKTVRKFYGEAIVVTQEVEDIISSPIVKQAIINNSDCKILLDQSKYQNKFDQIQQLLGLTDKERAMVLSVNKANDPKRKYKEVFISLGGTLSKVYRTEVSKEEYLAYTTEETEKIKVMQYADRFGSIQKGIAALCAESTT</sequence>
<dbReference type="AlphaFoldDB" id="A0A1I7CCU3"/>
<evidence type="ECO:0000313" key="3">
    <source>
        <dbReference type="EMBL" id="SFT97252.1"/>
    </source>
</evidence>
<evidence type="ECO:0000313" key="4">
    <source>
        <dbReference type="Proteomes" id="UP000199673"/>
    </source>
</evidence>
<dbReference type="InterPro" id="IPR027417">
    <property type="entry name" value="P-loop_NTPase"/>
</dbReference>
<dbReference type="Pfam" id="PF12991">
    <property type="entry name" value="DUF3875"/>
    <property type="match status" value="1"/>
</dbReference>
<evidence type="ECO:0000259" key="2">
    <source>
        <dbReference type="Pfam" id="PF19044"/>
    </source>
</evidence>
<dbReference type="NCBIfam" id="TIGR03783">
    <property type="entry name" value="Bac_Flav_CT_G"/>
    <property type="match status" value="1"/>
</dbReference>
<evidence type="ECO:0000259" key="1">
    <source>
        <dbReference type="Pfam" id="PF12991"/>
    </source>
</evidence>
<dbReference type="OrthoDB" id="596266at2"/>
<dbReference type="STRING" id="305507.SAMN04489724_3072"/>
<dbReference type="EMBL" id="FPBF01000004">
    <property type="protein sequence ID" value="SFT97252.1"/>
    <property type="molecule type" value="Genomic_DNA"/>
</dbReference>
<name>A0A1I7CCU3_9BACT</name>
<dbReference type="InterPro" id="IPR043964">
    <property type="entry name" value="P-loop_TraG"/>
</dbReference>